<dbReference type="RefSeq" id="WP_168529521.1">
    <property type="nucleotide sequence ID" value="NZ_BSQI01000006.1"/>
</dbReference>
<sequence length="292" mass="31966">MTMTRRRLMPAVLLFVLAGCSVNQTGPQSDAGPLPSIDRSAYSGVHAQLDHATAEIRMPMDSYEVNADESMIITAANMYIIEGCMKKAGITMPEKHGDLDVKADQSYGVWVPEHAAKYGYVRPTVRTIPGIYDSGTRDSPQAAVKKYFECDNSTAGDQIPAFRSRVAGQDSLLTTIVNDSNALAERDPMWKSIREAWIKCLGDSGITMRQDSPDAWVPSYPADRQGEIRTALQDTECKSKTNMMQGLMDIRAQYQAALIETHQGALNTLADEKSAALAKAKDILRQHGHGGL</sequence>
<dbReference type="Proteomes" id="UP001163293">
    <property type="component" value="Chromosome"/>
</dbReference>
<evidence type="ECO:0000313" key="3">
    <source>
        <dbReference type="Proteomes" id="UP001163293"/>
    </source>
</evidence>
<name>A0AAX3EL99_PAEUR</name>
<evidence type="ECO:0008006" key="4">
    <source>
        <dbReference type="Google" id="ProtNLM"/>
    </source>
</evidence>
<keyword evidence="3" id="KW-1185">Reference proteome</keyword>
<dbReference type="AlphaFoldDB" id="A0AAX3EL99"/>
<keyword evidence="1" id="KW-0732">Signal</keyword>
<dbReference type="EMBL" id="CP101185">
    <property type="protein sequence ID" value="UYV98596.1"/>
    <property type="molecule type" value="Genomic_DNA"/>
</dbReference>
<feature type="signal peptide" evidence="1">
    <location>
        <begin position="1"/>
        <end position="25"/>
    </location>
</feature>
<organism evidence="2 3">
    <name type="scientific">Paenarthrobacter ureafaciens</name>
    <dbReference type="NCBI Taxonomy" id="37931"/>
    <lineage>
        <taxon>Bacteria</taxon>
        <taxon>Bacillati</taxon>
        <taxon>Actinomycetota</taxon>
        <taxon>Actinomycetes</taxon>
        <taxon>Micrococcales</taxon>
        <taxon>Micrococcaceae</taxon>
        <taxon>Paenarthrobacter</taxon>
    </lineage>
</organism>
<feature type="chain" id="PRO_5043915004" description="Lipoprotein" evidence="1">
    <location>
        <begin position="26"/>
        <end position="292"/>
    </location>
</feature>
<protein>
    <recommendedName>
        <fullName evidence="4">Lipoprotein</fullName>
    </recommendedName>
</protein>
<accession>A0AAX3EL99</accession>
<evidence type="ECO:0000256" key="1">
    <source>
        <dbReference type="SAM" id="SignalP"/>
    </source>
</evidence>
<reference evidence="2" key="1">
    <citation type="submission" date="2022-07" db="EMBL/GenBank/DDBJ databases">
        <authorList>
            <person name="Wu T."/>
        </authorList>
    </citation>
    <scope>NUCLEOTIDE SEQUENCE</scope>
    <source>
        <strain evidence="2">SD-1</strain>
    </source>
</reference>
<proteinExistence type="predicted"/>
<gene>
    <name evidence="2" type="ORF">NL394_05080</name>
</gene>
<dbReference type="PROSITE" id="PS51257">
    <property type="entry name" value="PROKAR_LIPOPROTEIN"/>
    <property type="match status" value="1"/>
</dbReference>
<evidence type="ECO:0000313" key="2">
    <source>
        <dbReference type="EMBL" id="UYV98596.1"/>
    </source>
</evidence>